<dbReference type="Proteomes" id="UP000198339">
    <property type="component" value="Unassembled WGS sequence"/>
</dbReference>
<dbReference type="AlphaFoldDB" id="A0A239IV27"/>
<dbReference type="GO" id="GO:0008234">
    <property type="term" value="F:cysteine-type peptidase activity"/>
    <property type="evidence" value="ECO:0007669"/>
    <property type="project" value="InterPro"/>
</dbReference>
<sequence>MIDIKTDLRPLLGPVRDQGARPTCLAFAASDTHAGLREGWTPLSCEYAFFRAQQRSGRRHDQGATLSAMLEALRLDGQPAESGWPYLDAVPDDPAHWTPPSDVGPRFGRKGGPAAIDLGPIVEALDSRKPVMLLSTLSRSFFAPANEGVVDPANDEKPDPSLRHAIVAVGHGLAAGQKAILIRNSWGAGWGVNGHAWLTEKFLKPRLFATAILTEDIDVSSRATAA</sequence>
<dbReference type="OrthoDB" id="5318987at2"/>
<reference evidence="2 3" key="1">
    <citation type="submission" date="2017-06" db="EMBL/GenBank/DDBJ databases">
        <authorList>
            <person name="Kim H.J."/>
            <person name="Triplett B.A."/>
        </authorList>
    </citation>
    <scope>NUCLEOTIDE SEQUENCE [LARGE SCALE GENOMIC DNA]</scope>
    <source>
        <strain evidence="2 3">DS15</strain>
    </source>
</reference>
<gene>
    <name evidence="2" type="ORF">SAMN06295955_108175</name>
</gene>
<evidence type="ECO:0000259" key="1">
    <source>
        <dbReference type="Pfam" id="PF00112"/>
    </source>
</evidence>
<dbReference type="InterPro" id="IPR000668">
    <property type="entry name" value="Peptidase_C1A_C"/>
</dbReference>
<dbReference type="InterPro" id="IPR038765">
    <property type="entry name" value="Papain-like_cys_pep_sf"/>
</dbReference>
<keyword evidence="3" id="KW-1185">Reference proteome</keyword>
<accession>A0A239IV27</accession>
<proteinExistence type="predicted"/>
<keyword evidence="2" id="KW-0645">Protease</keyword>
<dbReference type="SUPFAM" id="SSF54001">
    <property type="entry name" value="Cysteine proteinases"/>
    <property type="match status" value="1"/>
</dbReference>
<name>A0A239IV27_9SPHN</name>
<dbReference type="GO" id="GO:0006508">
    <property type="term" value="P:proteolysis"/>
    <property type="evidence" value="ECO:0007669"/>
    <property type="project" value="UniProtKB-KW"/>
</dbReference>
<dbReference type="Gene3D" id="3.90.70.10">
    <property type="entry name" value="Cysteine proteinases"/>
    <property type="match status" value="1"/>
</dbReference>
<dbReference type="RefSeq" id="WP_089216278.1">
    <property type="nucleotide sequence ID" value="NZ_FZPA01000008.1"/>
</dbReference>
<keyword evidence="2" id="KW-0378">Hydrolase</keyword>
<organism evidence="2 3">
    <name type="scientific">Sphingopyxis indica</name>
    <dbReference type="NCBI Taxonomy" id="436663"/>
    <lineage>
        <taxon>Bacteria</taxon>
        <taxon>Pseudomonadati</taxon>
        <taxon>Pseudomonadota</taxon>
        <taxon>Alphaproteobacteria</taxon>
        <taxon>Sphingomonadales</taxon>
        <taxon>Sphingomonadaceae</taxon>
        <taxon>Sphingopyxis</taxon>
    </lineage>
</organism>
<dbReference type="Pfam" id="PF00112">
    <property type="entry name" value="Peptidase_C1"/>
    <property type="match status" value="1"/>
</dbReference>
<dbReference type="EMBL" id="FZPA01000008">
    <property type="protein sequence ID" value="SNS97385.1"/>
    <property type="molecule type" value="Genomic_DNA"/>
</dbReference>
<dbReference type="InterPro" id="IPR025660">
    <property type="entry name" value="Pept_his_AS"/>
</dbReference>
<feature type="domain" description="Peptidase C1A papain C-terminal" evidence="1">
    <location>
        <begin position="122"/>
        <end position="199"/>
    </location>
</feature>
<dbReference type="CDD" id="cd02619">
    <property type="entry name" value="Peptidase_C1"/>
    <property type="match status" value="1"/>
</dbReference>
<evidence type="ECO:0000313" key="2">
    <source>
        <dbReference type="EMBL" id="SNS97385.1"/>
    </source>
</evidence>
<protein>
    <submittedName>
        <fullName evidence="2">Papain family cysteine protease</fullName>
    </submittedName>
</protein>
<evidence type="ECO:0000313" key="3">
    <source>
        <dbReference type="Proteomes" id="UP000198339"/>
    </source>
</evidence>
<dbReference type="PROSITE" id="PS00639">
    <property type="entry name" value="THIOL_PROTEASE_HIS"/>
    <property type="match status" value="1"/>
</dbReference>